<reference evidence="3" key="1">
    <citation type="journal article" date="2019" name="Int. J. Syst. Evol. Microbiol.">
        <title>The Global Catalogue of Microorganisms (GCM) 10K type strain sequencing project: providing services to taxonomists for standard genome sequencing and annotation.</title>
        <authorList>
            <consortium name="The Broad Institute Genomics Platform"/>
            <consortium name="The Broad Institute Genome Sequencing Center for Infectious Disease"/>
            <person name="Wu L."/>
            <person name="Ma J."/>
        </authorList>
    </citation>
    <scope>NUCLEOTIDE SEQUENCE [LARGE SCALE GENOMIC DNA]</scope>
    <source>
        <strain evidence="3">JCM 10303</strain>
    </source>
</reference>
<feature type="compositionally biased region" description="Polar residues" evidence="1">
    <location>
        <begin position="126"/>
        <end position="136"/>
    </location>
</feature>
<accession>A0ABP3MC91</accession>
<protein>
    <recommendedName>
        <fullName evidence="4">Luciferase-like domain-containing protein</fullName>
    </recommendedName>
</protein>
<dbReference type="Proteomes" id="UP001500729">
    <property type="component" value="Unassembled WGS sequence"/>
</dbReference>
<evidence type="ECO:0000313" key="3">
    <source>
        <dbReference type="Proteomes" id="UP001500729"/>
    </source>
</evidence>
<name>A0ABP3MC91_SACER</name>
<dbReference type="RefSeq" id="WP_011874191.1">
    <property type="nucleotide sequence ID" value="NZ_BAAAGS010000006.1"/>
</dbReference>
<organism evidence="2 3">
    <name type="scientific">Saccharopolyspora erythraea</name>
    <name type="common">Streptomyces erythraeus</name>
    <dbReference type="NCBI Taxonomy" id="1836"/>
    <lineage>
        <taxon>Bacteria</taxon>
        <taxon>Bacillati</taxon>
        <taxon>Actinomycetota</taxon>
        <taxon>Actinomycetes</taxon>
        <taxon>Pseudonocardiales</taxon>
        <taxon>Pseudonocardiaceae</taxon>
        <taxon>Saccharopolyspora</taxon>
    </lineage>
</organism>
<evidence type="ECO:0008006" key="4">
    <source>
        <dbReference type="Google" id="ProtNLM"/>
    </source>
</evidence>
<dbReference type="InterPro" id="IPR036661">
    <property type="entry name" value="Luciferase-like_sf"/>
</dbReference>
<evidence type="ECO:0000256" key="1">
    <source>
        <dbReference type="SAM" id="MobiDB-lite"/>
    </source>
</evidence>
<dbReference type="EMBL" id="BAAAGS010000006">
    <property type="protein sequence ID" value="GAA0515753.1"/>
    <property type="molecule type" value="Genomic_DNA"/>
</dbReference>
<evidence type="ECO:0000313" key="2">
    <source>
        <dbReference type="EMBL" id="GAA0515753.1"/>
    </source>
</evidence>
<feature type="region of interest" description="Disordered" evidence="1">
    <location>
        <begin position="114"/>
        <end position="159"/>
    </location>
</feature>
<gene>
    <name evidence="2" type="ORF">GCM10009533_13450</name>
</gene>
<dbReference type="SUPFAM" id="SSF51679">
    <property type="entry name" value="Bacterial luciferase-like"/>
    <property type="match status" value="1"/>
</dbReference>
<proteinExistence type="predicted"/>
<sequence>MVRPFERPEVLFGGFVPSAVDRVGRWGDGFLGAGPLEYAERTFRLAEASWREHGRPGRPRLVGQVNAAIGPDQVVEQARTAITTYYGQSYFADPTASTPAGIRAAISSSATSAPRRWSCTAGPPTSARSTGWPTSSPERKARAPGNASPGPARSATQIVQVSRPVSSPWRLGGLLCAASASCARARSS</sequence>
<comment type="caution">
    <text evidence="2">The sequence shown here is derived from an EMBL/GenBank/DDBJ whole genome shotgun (WGS) entry which is preliminary data.</text>
</comment>
<keyword evidence="3" id="KW-1185">Reference proteome</keyword>
<dbReference type="Gene3D" id="3.20.20.30">
    <property type="entry name" value="Luciferase-like domain"/>
    <property type="match status" value="1"/>
</dbReference>